<protein>
    <submittedName>
        <fullName evidence="1">Uncharacterized protein</fullName>
    </submittedName>
</protein>
<proteinExistence type="predicted"/>
<evidence type="ECO:0000313" key="2">
    <source>
        <dbReference type="Proteomes" id="UP001164929"/>
    </source>
</evidence>
<sequence>MPLMLMVTTKLDWSSTPGTQRKMLLVQLLQVTSLPAPSLNYHLFSPIMNHCSPFLTANY</sequence>
<comment type="caution">
    <text evidence="1">The sequence shown here is derived from an EMBL/GenBank/DDBJ whole genome shotgun (WGS) entry which is preliminary data.</text>
</comment>
<accession>A0AAD6QRG3</accession>
<reference evidence="1" key="1">
    <citation type="journal article" date="2023" name="Mol. Ecol. Resour.">
        <title>Chromosome-level genome assembly of a triploid poplar Populus alba 'Berolinensis'.</title>
        <authorList>
            <person name="Chen S."/>
            <person name="Yu Y."/>
            <person name="Wang X."/>
            <person name="Wang S."/>
            <person name="Zhang T."/>
            <person name="Zhou Y."/>
            <person name="He R."/>
            <person name="Meng N."/>
            <person name="Wang Y."/>
            <person name="Liu W."/>
            <person name="Liu Z."/>
            <person name="Liu J."/>
            <person name="Guo Q."/>
            <person name="Huang H."/>
            <person name="Sederoff R.R."/>
            <person name="Wang G."/>
            <person name="Qu G."/>
            <person name="Chen S."/>
        </authorList>
    </citation>
    <scope>NUCLEOTIDE SEQUENCE</scope>
    <source>
        <strain evidence="1">SC-2020</strain>
    </source>
</reference>
<dbReference type="EMBL" id="JAQIZT010000006">
    <property type="protein sequence ID" value="KAJ6995288.1"/>
    <property type="molecule type" value="Genomic_DNA"/>
</dbReference>
<keyword evidence="2" id="KW-1185">Reference proteome</keyword>
<dbReference type="Proteomes" id="UP001164929">
    <property type="component" value="Chromosome 6"/>
</dbReference>
<organism evidence="1 2">
    <name type="scientific">Populus alba x Populus x berolinensis</name>
    <dbReference type="NCBI Taxonomy" id="444605"/>
    <lineage>
        <taxon>Eukaryota</taxon>
        <taxon>Viridiplantae</taxon>
        <taxon>Streptophyta</taxon>
        <taxon>Embryophyta</taxon>
        <taxon>Tracheophyta</taxon>
        <taxon>Spermatophyta</taxon>
        <taxon>Magnoliopsida</taxon>
        <taxon>eudicotyledons</taxon>
        <taxon>Gunneridae</taxon>
        <taxon>Pentapetalae</taxon>
        <taxon>rosids</taxon>
        <taxon>fabids</taxon>
        <taxon>Malpighiales</taxon>
        <taxon>Salicaceae</taxon>
        <taxon>Saliceae</taxon>
        <taxon>Populus</taxon>
    </lineage>
</organism>
<name>A0AAD6QRG3_9ROSI</name>
<gene>
    <name evidence="1" type="ORF">NC653_017921</name>
</gene>
<evidence type="ECO:0000313" key="1">
    <source>
        <dbReference type="EMBL" id="KAJ6995288.1"/>
    </source>
</evidence>
<dbReference type="AlphaFoldDB" id="A0AAD6QRG3"/>